<dbReference type="SMART" id="SM00271">
    <property type="entry name" value="DnaJ"/>
    <property type="match status" value="1"/>
</dbReference>
<dbReference type="PRINTS" id="PR00625">
    <property type="entry name" value="JDOMAIN"/>
</dbReference>
<comment type="caution">
    <text evidence="3">The sequence shown here is derived from an EMBL/GenBank/DDBJ whole genome shotgun (WGS) entry which is preliminary data.</text>
</comment>
<accession>A0A0F4GL29</accession>
<dbReference type="InterPro" id="IPR036869">
    <property type="entry name" value="J_dom_sf"/>
</dbReference>
<evidence type="ECO:0000313" key="4">
    <source>
        <dbReference type="Proteomes" id="UP000033647"/>
    </source>
</evidence>
<evidence type="ECO:0000256" key="1">
    <source>
        <dbReference type="SAM" id="MobiDB-lite"/>
    </source>
</evidence>
<dbReference type="AlphaFoldDB" id="A0A0F4GL29"/>
<proteinExistence type="predicted"/>
<evidence type="ECO:0000259" key="2">
    <source>
        <dbReference type="PROSITE" id="PS50076"/>
    </source>
</evidence>
<dbReference type="PROSITE" id="PS50076">
    <property type="entry name" value="DNAJ_2"/>
    <property type="match status" value="1"/>
</dbReference>
<sequence length="360" mass="40327">MVPLPADPYAALDIPRDATSAAIKTRYRKLVLRHHPDKVSDEGQQEEAGDKFYKIQAAYEILIDEDRRGRYDAQVKLAALRADAKERRGPGSVYDTRASDRAAPRYEERPPSHSARYFVRNLEEVTQKGRDRKYSSGIMNPLVVSTPSPQKAQTTSTPTYFELCVNRSSMVIRLGEITITDGLGNTAVGTDAQLFAEIRENYDQHRRRGLYNLFYRPSTIHYVHFGLQASTQNVGIYEGPDAIPPTIEVQEGRYLYHECPLTPLPPMPSQTFFQYYHGHTQNCTSKSDVFCNRLPKKLGSSMQTSSSGMDKLEYGWGVHIVEGPDKAVLAGLLAALTLLSCLVSIVYDAVAHEKESGFCN</sequence>
<dbReference type="EMBL" id="LAFY01000586">
    <property type="protein sequence ID" value="KJX96910.1"/>
    <property type="molecule type" value="Genomic_DNA"/>
</dbReference>
<reference evidence="3 4" key="1">
    <citation type="submission" date="2015-03" db="EMBL/GenBank/DDBJ databases">
        <title>RNA-seq based gene annotation and comparative genomics of four Zymoseptoria species reveal species-specific pathogenicity related genes and transposable element activity.</title>
        <authorList>
            <person name="Grandaubert J."/>
            <person name="Bhattacharyya A."/>
            <person name="Stukenbrock E.H."/>
        </authorList>
    </citation>
    <scope>NUCLEOTIDE SEQUENCE [LARGE SCALE GENOMIC DNA]</scope>
    <source>
        <strain evidence="3 4">Zb18110</strain>
    </source>
</reference>
<feature type="domain" description="J" evidence="2">
    <location>
        <begin position="7"/>
        <end position="75"/>
    </location>
</feature>
<evidence type="ECO:0000313" key="3">
    <source>
        <dbReference type="EMBL" id="KJX96910.1"/>
    </source>
</evidence>
<dbReference type="SUPFAM" id="SSF46565">
    <property type="entry name" value="Chaperone J-domain"/>
    <property type="match status" value="1"/>
</dbReference>
<dbReference type="InterPro" id="IPR018253">
    <property type="entry name" value="DnaJ_domain_CS"/>
</dbReference>
<dbReference type="InterPro" id="IPR050817">
    <property type="entry name" value="DjlA_DnaK_co-chaperone"/>
</dbReference>
<dbReference type="Pfam" id="PF00226">
    <property type="entry name" value="DnaJ"/>
    <property type="match status" value="1"/>
</dbReference>
<keyword evidence="4" id="KW-1185">Reference proteome</keyword>
<dbReference type="Gene3D" id="1.10.287.110">
    <property type="entry name" value="DnaJ domain"/>
    <property type="match status" value="1"/>
</dbReference>
<feature type="region of interest" description="Disordered" evidence="1">
    <location>
        <begin position="86"/>
        <end position="112"/>
    </location>
</feature>
<dbReference type="CDD" id="cd06257">
    <property type="entry name" value="DnaJ"/>
    <property type="match status" value="1"/>
</dbReference>
<dbReference type="PANTHER" id="PTHR24074">
    <property type="entry name" value="CO-CHAPERONE PROTEIN DJLA"/>
    <property type="match status" value="1"/>
</dbReference>
<dbReference type="OrthoDB" id="10250354at2759"/>
<organism evidence="3 4">
    <name type="scientific">Zymoseptoria brevis</name>
    <dbReference type="NCBI Taxonomy" id="1047168"/>
    <lineage>
        <taxon>Eukaryota</taxon>
        <taxon>Fungi</taxon>
        <taxon>Dikarya</taxon>
        <taxon>Ascomycota</taxon>
        <taxon>Pezizomycotina</taxon>
        <taxon>Dothideomycetes</taxon>
        <taxon>Dothideomycetidae</taxon>
        <taxon>Mycosphaerellales</taxon>
        <taxon>Mycosphaerellaceae</taxon>
        <taxon>Zymoseptoria</taxon>
    </lineage>
</organism>
<feature type="non-terminal residue" evidence="3">
    <location>
        <position position="360"/>
    </location>
</feature>
<dbReference type="PROSITE" id="PS00636">
    <property type="entry name" value="DNAJ_1"/>
    <property type="match status" value="1"/>
</dbReference>
<dbReference type="Proteomes" id="UP000033647">
    <property type="component" value="Unassembled WGS sequence"/>
</dbReference>
<dbReference type="InterPro" id="IPR001623">
    <property type="entry name" value="DnaJ_domain"/>
</dbReference>
<feature type="compositionally biased region" description="Basic and acidic residues" evidence="1">
    <location>
        <begin position="97"/>
        <end position="111"/>
    </location>
</feature>
<name>A0A0F4GL29_9PEZI</name>
<protein>
    <recommendedName>
        <fullName evidence="2">J domain-containing protein</fullName>
    </recommendedName>
</protein>
<dbReference type="STRING" id="1047168.A0A0F4GL29"/>
<gene>
    <name evidence="3" type="ORF">TI39_contig594g00001</name>
</gene>